<evidence type="ECO:0000256" key="3">
    <source>
        <dbReference type="ARBA" id="ARBA00012483"/>
    </source>
</evidence>
<dbReference type="Pfam" id="PF02225">
    <property type="entry name" value="PA"/>
    <property type="match status" value="1"/>
</dbReference>
<evidence type="ECO:0000256" key="10">
    <source>
        <dbReference type="PROSITE-ProRule" id="PRU00175"/>
    </source>
</evidence>
<name>A0A9W8QTJ2_9HYPO</name>
<evidence type="ECO:0000256" key="13">
    <source>
        <dbReference type="SAM" id="SignalP"/>
    </source>
</evidence>
<dbReference type="SUPFAM" id="SSF57850">
    <property type="entry name" value="RING/U-box"/>
    <property type="match status" value="1"/>
</dbReference>
<evidence type="ECO:0000256" key="12">
    <source>
        <dbReference type="SAM" id="Phobius"/>
    </source>
</evidence>
<keyword evidence="16" id="KW-1185">Reference proteome</keyword>
<dbReference type="InterPro" id="IPR001841">
    <property type="entry name" value="Znf_RING"/>
</dbReference>
<keyword evidence="6 10" id="KW-0863">Zinc-finger</keyword>
<dbReference type="InterPro" id="IPR051653">
    <property type="entry name" value="E3_ligase_sorting_rcpt"/>
</dbReference>
<dbReference type="CDD" id="cd16454">
    <property type="entry name" value="RING-H2_PA-TM-RING"/>
    <property type="match status" value="1"/>
</dbReference>
<dbReference type="GO" id="GO:0008270">
    <property type="term" value="F:zinc ion binding"/>
    <property type="evidence" value="ECO:0007669"/>
    <property type="project" value="UniProtKB-KW"/>
</dbReference>
<keyword evidence="9 12" id="KW-0472">Membrane</keyword>
<evidence type="ECO:0000256" key="1">
    <source>
        <dbReference type="ARBA" id="ARBA00000900"/>
    </source>
</evidence>
<evidence type="ECO:0000256" key="11">
    <source>
        <dbReference type="SAM" id="MobiDB-lite"/>
    </source>
</evidence>
<feature type="region of interest" description="Disordered" evidence="11">
    <location>
        <begin position="295"/>
        <end position="322"/>
    </location>
</feature>
<dbReference type="SMART" id="SM00184">
    <property type="entry name" value="RING"/>
    <property type="match status" value="1"/>
</dbReference>
<gene>
    <name evidence="15" type="ORF">NW755_014363</name>
</gene>
<evidence type="ECO:0000256" key="6">
    <source>
        <dbReference type="ARBA" id="ARBA00022771"/>
    </source>
</evidence>
<feature type="domain" description="RING-type" evidence="14">
    <location>
        <begin position="593"/>
        <end position="636"/>
    </location>
</feature>
<feature type="region of interest" description="Disordered" evidence="11">
    <location>
        <begin position="156"/>
        <end position="184"/>
    </location>
</feature>
<comment type="caution">
    <text evidence="15">The sequence shown here is derived from an EMBL/GenBank/DDBJ whole genome shotgun (WGS) entry which is preliminary data.</text>
</comment>
<feature type="compositionally biased region" description="Basic and acidic residues" evidence="11">
    <location>
        <begin position="165"/>
        <end position="174"/>
    </location>
</feature>
<proteinExistence type="predicted"/>
<dbReference type="SMART" id="SM00744">
    <property type="entry name" value="RINGv"/>
    <property type="match status" value="1"/>
</dbReference>
<reference evidence="15" key="1">
    <citation type="submission" date="2022-09" db="EMBL/GenBank/DDBJ databases">
        <title>Fusarium specimens isolated from Avocado Roots.</title>
        <authorList>
            <person name="Stajich J."/>
            <person name="Roper C."/>
            <person name="Heimlech-Rivalta G."/>
        </authorList>
    </citation>
    <scope>NUCLEOTIDE SEQUENCE</scope>
    <source>
        <strain evidence="15">A02</strain>
    </source>
</reference>
<dbReference type="PROSITE" id="PS50089">
    <property type="entry name" value="ZF_RING_2"/>
    <property type="match status" value="1"/>
</dbReference>
<feature type="chain" id="PRO_5040891157" description="RING-type E3 ubiquitin transferase" evidence="13">
    <location>
        <begin position="24"/>
        <end position="662"/>
    </location>
</feature>
<dbReference type="GO" id="GO:0016020">
    <property type="term" value="C:membrane"/>
    <property type="evidence" value="ECO:0007669"/>
    <property type="project" value="UniProtKB-SubCell"/>
</dbReference>
<dbReference type="SUPFAM" id="SSF52025">
    <property type="entry name" value="PA domain"/>
    <property type="match status" value="1"/>
</dbReference>
<protein>
    <recommendedName>
        <fullName evidence="3">RING-type E3 ubiquitin transferase</fullName>
        <ecNumber evidence="3">2.3.2.27</ecNumber>
    </recommendedName>
</protein>
<dbReference type="InterPro" id="IPR011016">
    <property type="entry name" value="Znf_RING-CH"/>
</dbReference>
<feature type="transmembrane region" description="Helical" evidence="12">
    <location>
        <begin position="456"/>
        <end position="475"/>
    </location>
</feature>
<comment type="subcellular location">
    <subcellularLocation>
        <location evidence="2">Membrane</location>
        <topology evidence="2">Single-pass membrane protein</topology>
    </subcellularLocation>
</comment>
<keyword evidence="5" id="KW-0479">Metal-binding</keyword>
<keyword evidence="7" id="KW-0862">Zinc</keyword>
<keyword evidence="8 12" id="KW-1133">Transmembrane helix</keyword>
<dbReference type="PANTHER" id="PTHR47168">
    <property type="entry name" value="RING ZINC FINGER DOMAIN SUPERFAMILY PROTEIN-RELATED"/>
    <property type="match status" value="1"/>
</dbReference>
<evidence type="ECO:0000256" key="8">
    <source>
        <dbReference type="ARBA" id="ARBA00022989"/>
    </source>
</evidence>
<dbReference type="GO" id="GO:0061630">
    <property type="term" value="F:ubiquitin protein ligase activity"/>
    <property type="evidence" value="ECO:0007669"/>
    <property type="project" value="UniProtKB-EC"/>
</dbReference>
<evidence type="ECO:0000313" key="15">
    <source>
        <dbReference type="EMBL" id="KAJ4176519.1"/>
    </source>
</evidence>
<feature type="region of interest" description="Disordered" evidence="11">
    <location>
        <begin position="505"/>
        <end position="527"/>
    </location>
</feature>
<dbReference type="FunFam" id="3.30.40.10:FF:000364">
    <property type="entry name" value="Protease-associated PA domain protein"/>
    <property type="match status" value="1"/>
</dbReference>
<comment type="catalytic activity">
    <reaction evidence="1">
        <text>S-ubiquitinyl-[E2 ubiquitin-conjugating enzyme]-L-cysteine + [acceptor protein]-L-lysine = [E2 ubiquitin-conjugating enzyme]-L-cysteine + N(6)-ubiquitinyl-[acceptor protein]-L-lysine.</text>
        <dbReference type="EC" id="2.3.2.27"/>
    </reaction>
</comment>
<keyword evidence="13" id="KW-0732">Signal</keyword>
<organism evidence="15 16">
    <name type="scientific">Fusarium falciforme</name>
    <dbReference type="NCBI Taxonomy" id="195108"/>
    <lineage>
        <taxon>Eukaryota</taxon>
        <taxon>Fungi</taxon>
        <taxon>Dikarya</taxon>
        <taxon>Ascomycota</taxon>
        <taxon>Pezizomycotina</taxon>
        <taxon>Sordariomycetes</taxon>
        <taxon>Hypocreomycetidae</taxon>
        <taxon>Hypocreales</taxon>
        <taxon>Nectriaceae</taxon>
        <taxon>Fusarium</taxon>
        <taxon>Fusarium solani species complex</taxon>
    </lineage>
</organism>
<evidence type="ECO:0000313" key="16">
    <source>
        <dbReference type="Proteomes" id="UP001152087"/>
    </source>
</evidence>
<sequence>MRPPRIAILVLFLSASLFLLCRSLFSSSRSANYPATKAAQGKAQHANSAPSKAPASVWGVMYYNIPLSLFPPNAAISLADDNSTSFTARPAAFGPKLAARGLSGQLWVGSGIAEDALGVGGELGCSDPPGWDKDSATTAADRAPRAAVPQAAVPEISHARRPKRGKELDDRNNHDAITSSSRQPKALVDDVQSISDTDEIKGKIVLLMRGGCGFLDKVMWAQRRGAIAVIVGDNQKGGPLIQMLAHGPEVDNVTISSVFTARTTAQLLSSLAQPGSYVEDTLDDQGNPVLKVRQRSKERKTHNKLESRTIAPRTETRSAPGAAPGAEIISRFSRFFAWRQSPPSITPKDKFVRDSMVRRMIKNFGSPMARHSIVTDVDELRCPDLGDRFDPTGKSDSFPAKVFGYSTATDDREPDSTRGMEGQNLHELPVLDAPDSDVHEGLWVTLTPTSSATDTLLVLVITSLVTLTVYALLILRAKIRRRRRRAPKSVVERLPVRTYHTVASSPSLSLRVPSPTSSSPTTPLLQKTPFRLSCRPRTATGFPDDESLPAPSSAIPTPSTGSRNGPQSRPEHEKASVGFSAEWRKYVGRQAVCVVCLEEYVNGVSQVMSLPCGHGFHVDCITPWLTTRRRTCPICKGDVVQSLVHGSGSRSSDHESDLVETV</sequence>
<feature type="region of interest" description="Disordered" evidence="11">
    <location>
        <begin position="540"/>
        <end position="576"/>
    </location>
</feature>
<evidence type="ECO:0000256" key="5">
    <source>
        <dbReference type="ARBA" id="ARBA00022723"/>
    </source>
</evidence>
<evidence type="ECO:0000256" key="2">
    <source>
        <dbReference type="ARBA" id="ARBA00004167"/>
    </source>
</evidence>
<keyword evidence="4 12" id="KW-0812">Transmembrane</keyword>
<dbReference type="PANTHER" id="PTHR47168:SF1">
    <property type="entry name" value="OS02G0798600 PROTEIN"/>
    <property type="match status" value="1"/>
</dbReference>
<dbReference type="InterPro" id="IPR046450">
    <property type="entry name" value="PA_dom_sf"/>
</dbReference>
<evidence type="ECO:0000256" key="7">
    <source>
        <dbReference type="ARBA" id="ARBA00022833"/>
    </source>
</evidence>
<dbReference type="Gene3D" id="3.30.40.10">
    <property type="entry name" value="Zinc/RING finger domain, C3HC4 (zinc finger)"/>
    <property type="match status" value="1"/>
</dbReference>
<evidence type="ECO:0000259" key="14">
    <source>
        <dbReference type="PROSITE" id="PS50089"/>
    </source>
</evidence>
<accession>A0A9W8QTJ2</accession>
<evidence type="ECO:0000256" key="4">
    <source>
        <dbReference type="ARBA" id="ARBA00022692"/>
    </source>
</evidence>
<dbReference type="Pfam" id="PF13639">
    <property type="entry name" value="zf-RING_2"/>
    <property type="match status" value="1"/>
</dbReference>
<dbReference type="Proteomes" id="UP001152087">
    <property type="component" value="Unassembled WGS sequence"/>
</dbReference>
<dbReference type="EC" id="2.3.2.27" evidence="3"/>
<dbReference type="EMBL" id="JAOQAV010000178">
    <property type="protein sequence ID" value="KAJ4176519.1"/>
    <property type="molecule type" value="Genomic_DNA"/>
</dbReference>
<dbReference type="AlphaFoldDB" id="A0A9W8QTJ2"/>
<dbReference type="Gene3D" id="3.50.30.30">
    <property type="match status" value="1"/>
</dbReference>
<dbReference type="InterPro" id="IPR013083">
    <property type="entry name" value="Znf_RING/FYVE/PHD"/>
</dbReference>
<dbReference type="InterPro" id="IPR003137">
    <property type="entry name" value="PA_domain"/>
</dbReference>
<evidence type="ECO:0000256" key="9">
    <source>
        <dbReference type="ARBA" id="ARBA00023136"/>
    </source>
</evidence>
<feature type="signal peptide" evidence="13">
    <location>
        <begin position="1"/>
        <end position="23"/>
    </location>
</feature>
<feature type="compositionally biased region" description="Low complexity" evidence="11">
    <location>
        <begin position="548"/>
        <end position="560"/>
    </location>
</feature>